<dbReference type="PANTHER" id="PTHR10434:SF11">
    <property type="entry name" value="1-ACYL-SN-GLYCEROL-3-PHOSPHATE ACYLTRANSFERASE"/>
    <property type="match status" value="1"/>
</dbReference>
<dbReference type="SMART" id="SM00563">
    <property type="entry name" value="PlsC"/>
    <property type="match status" value="1"/>
</dbReference>
<sequence>MHRPPHLCYRTARAAMRLITRTHCRTTVTGVEHIPVSGPVILAGNHLAACDTYFLYATVPRGVAILGKEEYFTRPGARGRLMAHYYRRLGILPVDRYGGPAAARGVLDTGRGVLESGGLLALYPEGTRSPDGRLYRGRPGAAALALISGAPLIPFGISGTERVQPIGSAGLRSHPVRVRFGPPLAVEAGERRADGFPTTAALRETTLHLMHRIAELSGQEFVDLPAPRKASPAWRSPHEQG</sequence>
<proteinExistence type="predicted"/>
<gene>
    <name evidence="4" type="ordered locus">SVEN_3450</name>
</gene>
<dbReference type="eggNOG" id="COG0204">
    <property type="taxonomic scope" value="Bacteria"/>
</dbReference>
<dbReference type="EMBL" id="FR845719">
    <property type="protein sequence ID" value="CCA56736.1"/>
    <property type="molecule type" value="Genomic_DNA"/>
</dbReference>
<dbReference type="HOGENOM" id="CLU_027938_4_5_11"/>
<dbReference type="STRING" id="953739.SVEN_3450"/>
<keyword evidence="1 4" id="KW-0808">Transferase</keyword>
<keyword evidence="2 4" id="KW-0012">Acyltransferase</keyword>
<dbReference type="RefSeq" id="WP_015034651.1">
    <property type="nucleotide sequence ID" value="NC_018750.1"/>
</dbReference>
<keyword evidence="5" id="KW-1185">Reference proteome</keyword>
<dbReference type="SUPFAM" id="SSF69593">
    <property type="entry name" value="Glycerol-3-phosphate (1)-acyltransferase"/>
    <property type="match status" value="1"/>
</dbReference>
<dbReference type="GO" id="GO:0006654">
    <property type="term" value="P:phosphatidic acid biosynthetic process"/>
    <property type="evidence" value="ECO:0007669"/>
    <property type="project" value="TreeGrafter"/>
</dbReference>
<dbReference type="PANTHER" id="PTHR10434">
    <property type="entry name" value="1-ACYL-SN-GLYCEROL-3-PHOSPHATE ACYLTRANSFERASE"/>
    <property type="match status" value="1"/>
</dbReference>
<dbReference type="InterPro" id="IPR002123">
    <property type="entry name" value="Plipid/glycerol_acylTrfase"/>
</dbReference>
<evidence type="ECO:0000256" key="1">
    <source>
        <dbReference type="ARBA" id="ARBA00022679"/>
    </source>
</evidence>
<evidence type="ECO:0000313" key="5">
    <source>
        <dbReference type="Proteomes" id="UP000006854"/>
    </source>
</evidence>
<dbReference type="GeneID" id="51864011"/>
<dbReference type="EC" id="2.3.1.51" evidence="4"/>
<name>F2RBM5_STRVP</name>
<protein>
    <submittedName>
        <fullName evidence="4">1-acyl-sn-glycerol-3-phosphate acyltransferase</fullName>
        <ecNumber evidence="4">2.3.1.51</ecNumber>
    </submittedName>
</protein>
<dbReference type="GO" id="GO:0005886">
    <property type="term" value="C:plasma membrane"/>
    <property type="evidence" value="ECO:0007669"/>
    <property type="project" value="TreeGrafter"/>
</dbReference>
<evidence type="ECO:0000256" key="2">
    <source>
        <dbReference type="ARBA" id="ARBA00023315"/>
    </source>
</evidence>
<reference evidence="4 5" key="1">
    <citation type="journal article" date="2011" name="BMC Genomics">
        <title>Genome-wide analysis of the role of GlnR in Streptomyces venezuelae provides new insights into global nitrogen regulation in actinomycetes.</title>
        <authorList>
            <person name="Pullan S.T."/>
            <person name="Bibb M.J."/>
            <person name="Merrick M."/>
        </authorList>
    </citation>
    <scope>NUCLEOTIDE SEQUENCE [LARGE SCALE GENOMIC DNA]</scope>
    <source>
        <strain evidence="5">ATCC 10712 / CBS 650.69 / DSM 40230 / JCM 4526 / NBRC 13096 / PD 04745</strain>
    </source>
</reference>
<dbReference type="CDD" id="cd07989">
    <property type="entry name" value="LPLAT_AGPAT-like"/>
    <property type="match status" value="1"/>
</dbReference>
<feature type="domain" description="Phospholipid/glycerol acyltransferase" evidence="3">
    <location>
        <begin position="40"/>
        <end position="160"/>
    </location>
</feature>
<evidence type="ECO:0000259" key="3">
    <source>
        <dbReference type="SMART" id="SM00563"/>
    </source>
</evidence>
<dbReference type="PATRIC" id="fig|953739.5.peg.5674"/>
<evidence type="ECO:0000313" key="4">
    <source>
        <dbReference type="EMBL" id="CCA56736.1"/>
    </source>
</evidence>
<dbReference type="Proteomes" id="UP000006854">
    <property type="component" value="Chromosome"/>
</dbReference>
<dbReference type="GO" id="GO:0003841">
    <property type="term" value="F:1-acylglycerol-3-phosphate O-acyltransferase activity"/>
    <property type="evidence" value="ECO:0007669"/>
    <property type="project" value="UniProtKB-EC"/>
</dbReference>
<dbReference type="AlphaFoldDB" id="F2RBM5"/>
<dbReference type="KEGG" id="sve:SVEN_3450"/>
<dbReference type="Pfam" id="PF01553">
    <property type="entry name" value="Acyltransferase"/>
    <property type="match status" value="1"/>
</dbReference>
<accession>F2RBM5</accession>
<organism evidence="4 5">
    <name type="scientific">Streptomyces venezuelae (strain ATCC 10712 / CBS 650.69 / DSM 40230 / JCM 4526 / NBRC 13096 / PD 04745)</name>
    <dbReference type="NCBI Taxonomy" id="953739"/>
    <lineage>
        <taxon>Bacteria</taxon>
        <taxon>Bacillati</taxon>
        <taxon>Actinomycetota</taxon>
        <taxon>Actinomycetes</taxon>
        <taxon>Kitasatosporales</taxon>
        <taxon>Streptomycetaceae</taxon>
        <taxon>Streptomyces</taxon>
    </lineage>
</organism>